<feature type="domain" description="Topo IIA-type catalytic" evidence="7">
    <location>
        <begin position="1"/>
        <end position="193"/>
    </location>
</feature>
<reference evidence="8 9" key="1">
    <citation type="submission" date="2018-06" db="EMBL/GenBank/DDBJ databases">
        <title>Comparative genomics of Brasilonema spp. strains.</title>
        <authorList>
            <person name="Alvarenga D.O."/>
            <person name="Fiore M.F."/>
            <person name="Varani A.M."/>
        </authorList>
    </citation>
    <scope>NUCLEOTIDE SEQUENCE [LARGE SCALE GENOMIC DNA]</scope>
    <source>
        <strain evidence="8 9">UFV-OR1</strain>
    </source>
</reference>
<comment type="catalytic activity">
    <reaction evidence="1">
        <text>ATP-dependent breakage, passage and rejoining of double-stranded DNA.</text>
        <dbReference type="EC" id="5.6.2.2"/>
    </reaction>
</comment>
<evidence type="ECO:0000259" key="7">
    <source>
        <dbReference type="PROSITE" id="PS52040"/>
    </source>
</evidence>
<evidence type="ECO:0000256" key="1">
    <source>
        <dbReference type="ARBA" id="ARBA00000185"/>
    </source>
</evidence>
<feature type="non-terminal residue" evidence="8">
    <location>
        <position position="1"/>
    </location>
</feature>
<dbReference type="Gene3D" id="3.90.199.10">
    <property type="entry name" value="Topoisomerase II, domain 5"/>
    <property type="match status" value="1"/>
</dbReference>
<keyword evidence="3" id="KW-0799">Topoisomerase</keyword>
<accession>A0ABX1MKI8</accession>
<evidence type="ECO:0000256" key="6">
    <source>
        <dbReference type="PROSITE-ProRule" id="PRU01384"/>
    </source>
</evidence>
<name>A0ABX1MKI8_9CYAN</name>
<dbReference type="PROSITE" id="PS52040">
    <property type="entry name" value="TOPO_IIA"/>
    <property type="match status" value="1"/>
</dbReference>
<comment type="caution">
    <text evidence="6">Lacks conserved residue(s) required for the propagation of feature annotation.</text>
</comment>
<dbReference type="Pfam" id="PF00521">
    <property type="entry name" value="DNA_topoisoIV"/>
    <property type="match status" value="1"/>
</dbReference>
<comment type="similarity">
    <text evidence="2">Belongs to the type II topoisomerase GyrA/ParC subunit family.</text>
</comment>
<dbReference type="Proteomes" id="UP000762253">
    <property type="component" value="Unassembled WGS sequence"/>
</dbReference>
<dbReference type="InterPro" id="IPR013758">
    <property type="entry name" value="Topo_IIA_A/C_ab"/>
</dbReference>
<dbReference type="PANTHER" id="PTHR43493:SF5">
    <property type="entry name" value="DNA GYRASE SUBUNIT A, CHLOROPLASTIC_MITOCHONDRIAL"/>
    <property type="match status" value="1"/>
</dbReference>
<feature type="non-terminal residue" evidence="8">
    <location>
        <position position="193"/>
    </location>
</feature>
<evidence type="ECO:0000256" key="5">
    <source>
        <dbReference type="ARBA" id="ARBA00023235"/>
    </source>
</evidence>
<dbReference type="Gene3D" id="3.30.1360.40">
    <property type="match status" value="1"/>
</dbReference>
<dbReference type="PANTHER" id="PTHR43493">
    <property type="entry name" value="DNA GYRASE/TOPOISOMERASE SUBUNIT A"/>
    <property type="match status" value="1"/>
</dbReference>
<dbReference type="EMBL" id="QMEC01000395">
    <property type="protein sequence ID" value="NMF67556.1"/>
    <property type="molecule type" value="Genomic_DNA"/>
</dbReference>
<comment type="caution">
    <text evidence="8">The sequence shown here is derived from an EMBL/GenBank/DDBJ whole genome shotgun (WGS) entry which is preliminary data.</text>
</comment>
<sequence length="193" mass="21212">SLLQDIESETVDFADNFDASQQEPTVLPARIPQLLLNGSSGIAVGMATNIPPHNLGELIDGLVALIQNPEITDTQLMQYIHGPDFPTGGQILGTSAIKEAYTTGRGSITMRGVATIETIEQRGRPDRDAIIITELPYQTNKAALIEKIAEMVNDKRIEGIADIRDESDRDGMRIVIELKRDAYPRVVLNNLYK</sequence>
<proteinExistence type="inferred from homology"/>
<keyword evidence="4 6" id="KW-0238">DNA-binding</keyword>
<dbReference type="SUPFAM" id="SSF56719">
    <property type="entry name" value="Type II DNA topoisomerase"/>
    <property type="match status" value="1"/>
</dbReference>
<gene>
    <name evidence="8" type="ORF">DP115_34490</name>
</gene>
<evidence type="ECO:0000256" key="4">
    <source>
        <dbReference type="ARBA" id="ARBA00023125"/>
    </source>
</evidence>
<keyword evidence="5" id="KW-0413">Isomerase</keyword>
<dbReference type="InterPro" id="IPR050220">
    <property type="entry name" value="Type_II_DNA_Topoisomerases"/>
</dbReference>
<evidence type="ECO:0000313" key="8">
    <source>
        <dbReference type="EMBL" id="NMF67556.1"/>
    </source>
</evidence>
<keyword evidence="9" id="KW-1185">Reference proteome</keyword>
<organism evidence="8 9">
    <name type="scientific">Brasilonema octagenarum UFV-OR1</name>
    <dbReference type="NCBI Taxonomy" id="417115"/>
    <lineage>
        <taxon>Bacteria</taxon>
        <taxon>Bacillati</taxon>
        <taxon>Cyanobacteriota</taxon>
        <taxon>Cyanophyceae</taxon>
        <taxon>Nostocales</taxon>
        <taxon>Scytonemataceae</taxon>
        <taxon>Brasilonema</taxon>
        <taxon>Octagenarum group</taxon>
    </lineage>
</organism>
<dbReference type="InterPro" id="IPR002205">
    <property type="entry name" value="Topo_IIA_dom_A"/>
</dbReference>
<dbReference type="SMART" id="SM00434">
    <property type="entry name" value="TOP4c"/>
    <property type="match status" value="1"/>
</dbReference>
<protein>
    <submittedName>
        <fullName evidence="8">DNA gyrase subunit A</fullName>
    </submittedName>
</protein>
<evidence type="ECO:0000256" key="2">
    <source>
        <dbReference type="ARBA" id="ARBA00008263"/>
    </source>
</evidence>
<evidence type="ECO:0000256" key="3">
    <source>
        <dbReference type="ARBA" id="ARBA00023029"/>
    </source>
</evidence>
<dbReference type="InterPro" id="IPR013760">
    <property type="entry name" value="Topo_IIA-like_dom_sf"/>
</dbReference>
<dbReference type="RefSeq" id="WP_282453099.1">
    <property type="nucleotide sequence ID" value="NZ_QMEC01000395.1"/>
</dbReference>
<evidence type="ECO:0000313" key="9">
    <source>
        <dbReference type="Proteomes" id="UP000762253"/>
    </source>
</evidence>